<reference evidence="2 3" key="1">
    <citation type="submission" date="2015-04" db="EMBL/GenBank/DDBJ databases">
        <title>Complete Genome Sequence of Kosmotoga pacifica SLHLJ1.</title>
        <authorList>
            <person name="Jiang L.J."/>
            <person name="Shao Z.Z."/>
            <person name="Jebbar M."/>
        </authorList>
    </citation>
    <scope>NUCLEOTIDE SEQUENCE [LARGE SCALE GENOMIC DNA]</scope>
    <source>
        <strain evidence="2 3">SLHLJ1</strain>
    </source>
</reference>
<dbReference type="KEGG" id="kpf:IX53_01525"/>
<dbReference type="PANTHER" id="PTHR33434">
    <property type="entry name" value="DEGV DOMAIN-CONTAINING PROTEIN DR_1986-RELATED"/>
    <property type="match status" value="1"/>
</dbReference>
<dbReference type="PROSITE" id="PS51480">
    <property type="entry name" value="DHAL"/>
    <property type="match status" value="1"/>
</dbReference>
<gene>
    <name evidence="2" type="ORF">IX53_01525</name>
</gene>
<dbReference type="InterPro" id="IPR050270">
    <property type="entry name" value="DegV_domain_contain"/>
</dbReference>
<dbReference type="EMBL" id="CP011232">
    <property type="protein sequence ID" value="AKI96717.1"/>
    <property type="molecule type" value="Genomic_DNA"/>
</dbReference>
<accession>A0A0G2Z582</accession>
<evidence type="ECO:0000259" key="1">
    <source>
        <dbReference type="PROSITE" id="PS51480"/>
    </source>
</evidence>
<dbReference type="InterPro" id="IPR004007">
    <property type="entry name" value="DhaL_dom"/>
</dbReference>
<keyword evidence="3" id="KW-1185">Reference proteome</keyword>
<dbReference type="NCBIfam" id="TIGR03599">
    <property type="entry name" value="YloV"/>
    <property type="match status" value="1"/>
</dbReference>
<dbReference type="InterPro" id="IPR048394">
    <property type="entry name" value="FakA-like_M"/>
</dbReference>
<proteinExistence type="predicted"/>
<dbReference type="PANTHER" id="PTHR33434:SF4">
    <property type="entry name" value="PHOSPHATASE PROTEIN"/>
    <property type="match status" value="1"/>
</dbReference>
<dbReference type="STRING" id="1330330.IX53_01525"/>
<dbReference type="Gene3D" id="1.25.40.340">
    <property type="match status" value="1"/>
</dbReference>
<dbReference type="PATRIC" id="fig|1330330.3.peg.310"/>
<dbReference type="Proteomes" id="UP000035159">
    <property type="component" value="Chromosome"/>
</dbReference>
<name>A0A0G2Z582_9BACT</name>
<dbReference type="GO" id="GO:0006071">
    <property type="term" value="P:glycerol metabolic process"/>
    <property type="evidence" value="ECO:0007669"/>
    <property type="project" value="InterPro"/>
</dbReference>
<dbReference type="InterPro" id="IPR036117">
    <property type="entry name" value="DhaL_dom_sf"/>
</dbReference>
<dbReference type="GO" id="GO:0004371">
    <property type="term" value="F:glycerone kinase activity"/>
    <property type="evidence" value="ECO:0007669"/>
    <property type="project" value="InterPro"/>
</dbReference>
<dbReference type="Pfam" id="PF02734">
    <property type="entry name" value="Dak2"/>
    <property type="match status" value="1"/>
</dbReference>
<organism evidence="2 3">
    <name type="scientific">Kosmotoga pacifica</name>
    <dbReference type="NCBI Taxonomy" id="1330330"/>
    <lineage>
        <taxon>Bacteria</taxon>
        <taxon>Thermotogati</taxon>
        <taxon>Thermotogota</taxon>
        <taxon>Thermotogae</taxon>
        <taxon>Kosmotogales</taxon>
        <taxon>Kosmotogaceae</taxon>
        <taxon>Kosmotoga</taxon>
    </lineage>
</organism>
<dbReference type="SMART" id="SM01120">
    <property type="entry name" value="Dak2"/>
    <property type="match status" value="1"/>
</dbReference>
<dbReference type="InterPro" id="IPR033470">
    <property type="entry name" value="FakA-like_C"/>
</dbReference>
<protein>
    <submittedName>
        <fullName evidence="2">Dak phosphatase</fullName>
    </submittedName>
</protein>
<feature type="domain" description="DhaL" evidence="1">
    <location>
        <begin position="7"/>
        <end position="199"/>
    </location>
</feature>
<dbReference type="Pfam" id="PF21645">
    <property type="entry name" value="FakA-like_M"/>
    <property type="match status" value="1"/>
</dbReference>
<sequence>MKRLNGRFFIVAFKKAAERLLVNKDEINALNVFPVPDGDTGSNMSAAVLEAVEYLNKLNSADLDQVVDTIKKGMLMGARGNSGVILSQIFRGFAEGAKNRKYLNTRAFSECLVRAKEVAYKSVMKPVEGTMLTVIRVVADKAVSELSEIEDFEEYFIKLTDIAFKTVDQTPSMLAKLKEAGVVDAGAKGLAYIFEGFKLAALGETEAELVEAPSVATASAEQILEIAREELKYAYCTELVIKLHDTNGGTQEIENKLKDYLGTIGDSIVAVNQDDLIKIHVHTDHPGDVIEEFLKHGELQKVKIDNMKIQHDHVIEAQNGESKYGVGKKHGIVSISPGDGLSEIMKSLGVDYIVKGGQTMNPSMKDIFQAIERLESENIIVMPNNPNILLTAKEAAAAVMEKNPSKNVFILETKTVQEGIAALSVYDDELDTEELLTEMNEAINHVIPISVTYAIRDSSIKGKKVRKGEYLAIGKDGLISTGRRLDRIIREALEISLKNNDEYEIVTIFYGSDVKKEQADKLVESLSGDFEDIEFEVHEGGQPYYYYLISLE</sequence>
<evidence type="ECO:0000313" key="2">
    <source>
        <dbReference type="EMBL" id="AKI96717.1"/>
    </source>
</evidence>
<evidence type="ECO:0000313" key="3">
    <source>
        <dbReference type="Proteomes" id="UP000035159"/>
    </source>
</evidence>
<dbReference type="AlphaFoldDB" id="A0A0G2Z582"/>
<dbReference type="RefSeq" id="WP_047753852.1">
    <property type="nucleotide sequence ID" value="NZ_CAJUHA010000022.1"/>
</dbReference>
<dbReference type="SMART" id="SM01121">
    <property type="entry name" value="Dak1_2"/>
    <property type="match status" value="1"/>
</dbReference>
<dbReference type="OrthoDB" id="9760324at2"/>
<dbReference type="InterPro" id="IPR019986">
    <property type="entry name" value="YloV-like"/>
</dbReference>
<dbReference type="SUPFAM" id="SSF101473">
    <property type="entry name" value="DhaL-like"/>
    <property type="match status" value="1"/>
</dbReference>
<dbReference type="Pfam" id="PF13684">
    <property type="entry name" value="FakA-like_C"/>
    <property type="match status" value="1"/>
</dbReference>